<proteinExistence type="predicted"/>
<dbReference type="Pfam" id="PF10604">
    <property type="entry name" value="Polyketide_cyc2"/>
    <property type="match status" value="1"/>
</dbReference>
<dbReference type="Proteomes" id="UP000481288">
    <property type="component" value="Unassembled WGS sequence"/>
</dbReference>
<dbReference type="SUPFAM" id="SSF55961">
    <property type="entry name" value="Bet v1-like"/>
    <property type="match status" value="1"/>
</dbReference>
<evidence type="ECO:0000256" key="1">
    <source>
        <dbReference type="SAM" id="SignalP"/>
    </source>
</evidence>
<dbReference type="CDD" id="cd07822">
    <property type="entry name" value="SRPBCC_4"/>
    <property type="match status" value="1"/>
</dbReference>
<dbReference type="OrthoDB" id="509124at2759"/>
<gene>
    <name evidence="2" type="ORF">LCER1_G008523</name>
</gene>
<dbReference type="AlphaFoldDB" id="A0A7D8UMG8"/>
<reference evidence="2 3" key="1">
    <citation type="submission" date="2018-05" db="EMBL/GenBank/DDBJ databases">
        <title>Whole genome sequencing for identification of molecular markers to develop diagnostic detection tools for the regulated plant pathogen Lachnellula willkommii.</title>
        <authorList>
            <person name="Giroux E."/>
            <person name="Bilodeau G."/>
        </authorList>
    </citation>
    <scope>NUCLEOTIDE SEQUENCE [LARGE SCALE GENOMIC DNA]</scope>
    <source>
        <strain evidence="2 3">CBS 625.97</strain>
    </source>
</reference>
<dbReference type="InterPro" id="IPR023393">
    <property type="entry name" value="START-like_dom_sf"/>
</dbReference>
<comment type="caution">
    <text evidence="2">The sequence shown here is derived from an EMBL/GenBank/DDBJ whole genome shotgun (WGS) entry which is preliminary data.</text>
</comment>
<name>A0A7D8UMG8_9HELO</name>
<keyword evidence="1" id="KW-0732">Signal</keyword>
<organism evidence="2 3">
    <name type="scientific">Lachnellula cervina</name>
    <dbReference type="NCBI Taxonomy" id="1316786"/>
    <lineage>
        <taxon>Eukaryota</taxon>
        <taxon>Fungi</taxon>
        <taxon>Dikarya</taxon>
        <taxon>Ascomycota</taxon>
        <taxon>Pezizomycotina</taxon>
        <taxon>Leotiomycetes</taxon>
        <taxon>Helotiales</taxon>
        <taxon>Lachnaceae</taxon>
        <taxon>Lachnellula</taxon>
    </lineage>
</organism>
<sequence length="202" mass="21341">MRLSTWLPLTLLIATSSNAATLPLNCAPDNGTMTTPSFGTTDAVFTACSQTTIDSAPSAVYGVLLDFPAYRAWNTFVYAVDVPCNVSRAGDVYVGMPMTFHSSGLLLGANSTSGERVTFVEPGAAPPFAAWRYDGGVLGGVVMDAEHVTVLEDLGDGTTNCVSWETYYGVGALLTLALKANLQTEFQNEVRDLKGRVEALAA</sequence>
<protein>
    <submittedName>
        <fullName evidence="2">Uncharacterized protein</fullName>
    </submittedName>
</protein>
<feature type="chain" id="PRO_5028820699" evidence="1">
    <location>
        <begin position="20"/>
        <end position="202"/>
    </location>
</feature>
<dbReference type="InterPro" id="IPR019587">
    <property type="entry name" value="Polyketide_cyclase/dehydratase"/>
</dbReference>
<dbReference type="Gene3D" id="3.30.530.20">
    <property type="match status" value="1"/>
</dbReference>
<dbReference type="EMBL" id="QGMG01001126">
    <property type="protein sequence ID" value="TVY50461.1"/>
    <property type="molecule type" value="Genomic_DNA"/>
</dbReference>
<evidence type="ECO:0000313" key="2">
    <source>
        <dbReference type="EMBL" id="TVY50461.1"/>
    </source>
</evidence>
<feature type="signal peptide" evidence="1">
    <location>
        <begin position="1"/>
        <end position="19"/>
    </location>
</feature>
<accession>A0A7D8UMG8</accession>
<keyword evidence="3" id="KW-1185">Reference proteome</keyword>
<evidence type="ECO:0000313" key="3">
    <source>
        <dbReference type="Proteomes" id="UP000481288"/>
    </source>
</evidence>